<gene>
    <name evidence="1" type="ORF">ZHAS_00005722</name>
</gene>
<reference evidence="1 3" key="1">
    <citation type="journal article" date="2014" name="BMC Genomics">
        <title>Genome sequence of Anopheles sinensis provides insight into genetics basis of mosquito competence for malaria parasites.</title>
        <authorList>
            <person name="Zhou D."/>
            <person name="Zhang D."/>
            <person name="Ding G."/>
            <person name="Shi L."/>
            <person name="Hou Q."/>
            <person name="Ye Y."/>
            <person name="Xu Y."/>
            <person name="Zhou H."/>
            <person name="Xiong C."/>
            <person name="Li S."/>
            <person name="Yu J."/>
            <person name="Hong S."/>
            <person name="Yu X."/>
            <person name="Zou P."/>
            <person name="Chen C."/>
            <person name="Chang X."/>
            <person name="Wang W."/>
            <person name="Lv Y."/>
            <person name="Sun Y."/>
            <person name="Ma L."/>
            <person name="Shen B."/>
            <person name="Zhu C."/>
        </authorList>
    </citation>
    <scope>NUCLEOTIDE SEQUENCE [LARGE SCALE GENOMIC DNA]</scope>
</reference>
<evidence type="ECO:0000313" key="3">
    <source>
        <dbReference type="Proteomes" id="UP000030765"/>
    </source>
</evidence>
<dbReference type="EnsemblMetazoa" id="ASIC005722-RA">
    <property type="protein sequence ID" value="ASIC005722-PA"/>
    <property type="gene ID" value="ASIC005722"/>
</dbReference>
<dbReference type="Proteomes" id="UP000030765">
    <property type="component" value="Unassembled WGS sequence"/>
</dbReference>
<dbReference type="EMBL" id="KE524943">
    <property type="protein sequence ID" value="KFB38367.1"/>
    <property type="molecule type" value="Genomic_DNA"/>
</dbReference>
<accession>A0A084VK73</accession>
<sequence length="99" mass="11352">MQETHQHKINPTKTTVPEWTIKCSKYLVFHQTHELRNAVGHMAVMAVGVAGEGMTSLDLFGSQLRHVVCRDDDVRREHTYVHRNGRSFSLLRPVCIELV</sequence>
<dbReference type="EMBL" id="ATLV01014123">
    <property type="status" value="NOT_ANNOTATED_CDS"/>
    <property type="molecule type" value="Genomic_DNA"/>
</dbReference>
<organism evidence="1">
    <name type="scientific">Anopheles sinensis</name>
    <name type="common">Mosquito</name>
    <dbReference type="NCBI Taxonomy" id="74873"/>
    <lineage>
        <taxon>Eukaryota</taxon>
        <taxon>Metazoa</taxon>
        <taxon>Ecdysozoa</taxon>
        <taxon>Arthropoda</taxon>
        <taxon>Hexapoda</taxon>
        <taxon>Insecta</taxon>
        <taxon>Pterygota</taxon>
        <taxon>Neoptera</taxon>
        <taxon>Endopterygota</taxon>
        <taxon>Diptera</taxon>
        <taxon>Nematocera</taxon>
        <taxon>Culicoidea</taxon>
        <taxon>Culicidae</taxon>
        <taxon>Anophelinae</taxon>
        <taxon>Anopheles</taxon>
    </lineage>
</organism>
<evidence type="ECO:0000313" key="1">
    <source>
        <dbReference type="EMBL" id="KFB38367.1"/>
    </source>
</evidence>
<proteinExistence type="predicted"/>
<name>A0A084VK73_ANOSI</name>
<dbReference type="VEuPathDB" id="VectorBase:ASIC005722"/>
<evidence type="ECO:0000313" key="2">
    <source>
        <dbReference type="EnsemblMetazoa" id="ASIC005722-PA"/>
    </source>
</evidence>
<keyword evidence="3" id="KW-1185">Reference proteome</keyword>
<dbReference type="AlphaFoldDB" id="A0A084VK73"/>
<reference evidence="2" key="2">
    <citation type="submission" date="2020-05" db="UniProtKB">
        <authorList>
            <consortium name="EnsemblMetazoa"/>
        </authorList>
    </citation>
    <scope>IDENTIFICATION</scope>
</reference>
<protein>
    <submittedName>
        <fullName evidence="1 2">Uncharacterized protein</fullName>
    </submittedName>
</protein>